<evidence type="ECO:0000256" key="2">
    <source>
        <dbReference type="ARBA" id="ARBA00022695"/>
    </source>
</evidence>
<dbReference type="InterPro" id="IPR001205">
    <property type="entry name" value="RNA-dir_pol_C"/>
</dbReference>
<dbReference type="EMBL" id="KX884188">
    <property type="protein sequence ID" value="APG78303.1"/>
    <property type="molecule type" value="Genomic_RNA"/>
</dbReference>
<dbReference type="InterPro" id="IPR043128">
    <property type="entry name" value="Rev_trsase/Diguanyl_cyclase"/>
</dbReference>
<keyword evidence="1" id="KW-0808">Transferase</keyword>
<dbReference type="GO" id="GO:0006351">
    <property type="term" value="P:DNA-templated transcription"/>
    <property type="evidence" value="ECO:0007669"/>
    <property type="project" value="InterPro"/>
</dbReference>
<keyword evidence="3" id="KW-0693">Viral RNA replication</keyword>
<dbReference type="Gene3D" id="3.30.70.270">
    <property type="match status" value="1"/>
</dbReference>
<protein>
    <submittedName>
        <fullName evidence="6">RdRp</fullName>
    </submittedName>
</protein>
<dbReference type="GO" id="GO:0039694">
    <property type="term" value="P:viral RNA genome replication"/>
    <property type="evidence" value="ECO:0007669"/>
    <property type="project" value="InterPro"/>
</dbReference>
<name>A0A1L3KLR7_9VIRU</name>
<dbReference type="GO" id="GO:0003968">
    <property type="term" value="F:RNA-directed RNA polymerase activity"/>
    <property type="evidence" value="ECO:0007669"/>
    <property type="project" value="InterPro"/>
</dbReference>
<dbReference type="GO" id="GO:0003723">
    <property type="term" value="F:RNA binding"/>
    <property type="evidence" value="ECO:0007669"/>
    <property type="project" value="InterPro"/>
</dbReference>
<evidence type="ECO:0000259" key="4">
    <source>
        <dbReference type="PROSITE" id="PS50507"/>
    </source>
</evidence>
<dbReference type="Pfam" id="PF00680">
    <property type="entry name" value="RdRP_1"/>
    <property type="match status" value="1"/>
</dbReference>
<dbReference type="PROSITE" id="PS50507">
    <property type="entry name" value="RDRP_SSRNA_POS"/>
    <property type="match status" value="1"/>
</dbReference>
<accession>A0A1L3KLR7</accession>
<evidence type="ECO:0000313" key="6">
    <source>
        <dbReference type="EMBL" id="APG78303.1"/>
    </source>
</evidence>
<evidence type="ECO:0000256" key="3">
    <source>
        <dbReference type="ARBA" id="ARBA00022953"/>
    </source>
</evidence>
<dbReference type="InterPro" id="IPR043502">
    <property type="entry name" value="DNA/RNA_pol_sf"/>
</dbReference>
<evidence type="ECO:0000256" key="1">
    <source>
        <dbReference type="ARBA" id="ARBA00022679"/>
    </source>
</evidence>
<reference evidence="6" key="1">
    <citation type="journal article" date="2016" name="Nature">
        <title>Redefining the invertebrate RNA virosphere.</title>
        <authorList>
            <person name="Shi M."/>
            <person name="Lin X.D."/>
            <person name="Tian J.H."/>
            <person name="Chen L.J."/>
            <person name="Chen X."/>
            <person name="Li C.X."/>
            <person name="Qin X.C."/>
            <person name="Li J."/>
            <person name="Cao J.P."/>
            <person name="Eden J.S."/>
            <person name="Buchmann J."/>
            <person name="Wang W."/>
            <person name="Xu J."/>
            <person name="Holmes E.C."/>
            <person name="Zhang Y.Z."/>
        </authorList>
    </citation>
    <scope>NUCLEOTIDE SEQUENCE</scope>
    <source>
        <strain evidence="5">QTM74844</strain>
        <strain evidence="6">WGML31721</strain>
    </source>
</reference>
<keyword evidence="2" id="KW-0548">Nucleotidyltransferase</keyword>
<dbReference type="InterPro" id="IPR007094">
    <property type="entry name" value="RNA-dir_pol_PSvirus"/>
</dbReference>
<proteinExistence type="predicted"/>
<evidence type="ECO:0000313" key="5">
    <source>
        <dbReference type="EMBL" id="APG78254.1"/>
    </source>
</evidence>
<dbReference type="SUPFAM" id="SSF56672">
    <property type="entry name" value="DNA/RNA polymerases"/>
    <property type="match status" value="1"/>
</dbReference>
<dbReference type="EMBL" id="KX884141">
    <property type="protein sequence ID" value="APG78254.1"/>
    <property type="molecule type" value="Genomic_RNA"/>
</dbReference>
<feature type="domain" description="RdRp catalytic" evidence="4">
    <location>
        <begin position="218"/>
        <end position="347"/>
    </location>
</feature>
<sequence length="479" mass="55121">MNPKYLNSSKGFGLKPTTDTLSPYALAILPEHIINNLTKRTQLRYSLIVKDMMKMGCNKTFIKDQMYDYVVGKAYRAFQIKTVRPKHLNDVMNDKTLDIRRSSPGIPWQPMYKTRGEVFDSGIARHSILKFWGRVRKGDKLQPPDCKVLYRAHLEKEDGSPKIRAVYGFPTTITVGEAQFALPLINGYLKDTTTPMAYGFDMATGGAHRLRKQISPYSCYGCFDFKDFDKTVSKQLITDAFKILLNNIDITAYEGWGTPDGFKLLKQYKYIIDYFLNTPLRMPNGDRYMKFAGVPSGSYFTQMIDSIVNWILLNYAFLTRYNRMPEFVKVFGDDSVIADKHQFNKYAICQVLDEKCGMMINPQKCLYTTNVDDVEFLGFKITGGFPKRKFNKWVSLLANPEWPDQDWDDFATRAMGLFYANVGQNAEFDDLCRKICGAIPFRAKFSRSIMRLINILGLTQDDMKTPLPCQTEMLIRAMR</sequence>
<organism evidence="6">
    <name type="scientific">Hubei odonate virus 13</name>
    <dbReference type="NCBI Taxonomy" id="1922994"/>
    <lineage>
        <taxon>Viruses</taxon>
        <taxon>Riboviria</taxon>
    </lineage>
</organism>